<keyword evidence="7" id="KW-0234">DNA repair</keyword>
<dbReference type="InterPro" id="IPR015943">
    <property type="entry name" value="WD40/YVTN_repeat-like_dom_sf"/>
</dbReference>
<dbReference type="GO" id="GO:0006281">
    <property type="term" value="P:DNA repair"/>
    <property type="evidence" value="ECO:0007669"/>
    <property type="project" value="UniProtKB-KW"/>
</dbReference>
<feature type="domain" description="CAF1B/HIR1 beta-propeller" evidence="11">
    <location>
        <begin position="333"/>
        <end position="451"/>
    </location>
</feature>
<feature type="repeat" description="WD" evidence="9">
    <location>
        <begin position="77"/>
        <end position="108"/>
    </location>
</feature>
<dbReference type="InterPro" id="IPR055410">
    <property type="entry name" value="Beta-prop_CAF1B_HIR1"/>
</dbReference>
<keyword evidence="4" id="KW-0677">Repeat</keyword>
<feature type="region of interest" description="Disordered" evidence="10">
    <location>
        <begin position="510"/>
        <end position="542"/>
    </location>
</feature>
<keyword evidence="3 9" id="KW-0853">WD repeat</keyword>
<dbReference type="Pfam" id="PF24105">
    <property type="entry name" value="Beta-prop_CAF1B_HIR1"/>
    <property type="match status" value="2"/>
</dbReference>
<evidence type="ECO:0000313" key="12">
    <source>
        <dbReference type="EMBL" id="OSX58422.1"/>
    </source>
</evidence>
<evidence type="ECO:0000256" key="3">
    <source>
        <dbReference type="ARBA" id="ARBA00022574"/>
    </source>
</evidence>
<dbReference type="RefSeq" id="XP_024335216.1">
    <property type="nucleotide sequence ID" value="XM_024489138.1"/>
</dbReference>
<comment type="subcellular location">
    <subcellularLocation>
        <location evidence="1">Nucleus</location>
    </subcellularLocation>
</comment>
<comment type="similarity">
    <text evidence="2">Belongs to the WD repeat HIR1 family.</text>
</comment>
<dbReference type="GO" id="GO:0033186">
    <property type="term" value="C:CAF-1 complex"/>
    <property type="evidence" value="ECO:0007669"/>
    <property type="project" value="TreeGrafter"/>
</dbReference>
<feature type="domain" description="CAF1B/HIR1 beta-propeller" evidence="11">
    <location>
        <begin position="1"/>
        <end position="304"/>
    </location>
</feature>
<evidence type="ECO:0000256" key="5">
    <source>
        <dbReference type="ARBA" id="ARBA00022763"/>
    </source>
</evidence>
<dbReference type="EMBL" id="KZ110605">
    <property type="protein sequence ID" value="OSX58422.1"/>
    <property type="molecule type" value="Genomic_DNA"/>
</dbReference>
<dbReference type="Proteomes" id="UP000194127">
    <property type="component" value="Unassembled WGS sequence"/>
</dbReference>
<keyword evidence="5" id="KW-0227">DNA damage</keyword>
<evidence type="ECO:0000256" key="8">
    <source>
        <dbReference type="ARBA" id="ARBA00023242"/>
    </source>
</evidence>
<feature type="compositionally biased region" description="Basic and acidic residues" evidence="10">
    <location>
        <begin position="532"/>
        <end position="542"/>
    </location>
</feature>
<dbReference type="Gene3D" id="2.130.10.10">
    <property type="entry name" value="YVTN repeat-like/Quinoprotein amine dehydrogenase"/>
    <property type="match status" value="2"/>
</dbReference>
<dbReference type="SUPFAM" id="SSF50978">
    <property type="entry name" value="WD40 repeat-like"/>
    <property type="match status" value="1"/>
</dbReference>
<dbReference type="PROSITE" id="PS50294">
    <property type="entry name" value="WD_REPEATS_REGION"/>
    <property type="match status" value="1"/>
</dbReference>
<evidence type="ECO:0000256" key="10">
    <source>
        <dbReference type="SAM" id="MobiDB-lite"/>
    </source>
</evidence>
<keyword evidence="6" id="KW-0156">Chromatin regulator</keyword>
<sequence>MRVRTLEIRWHDSKPISTCDFQPVPFKKARHEKHFATQSYKLATGGEDNHVRVKTASGSAAEAPTPRPPRVEYLATLARHSAPVNVVRWSPNGELIASAGDDGMIIIWAPTTSPHTGTYGSDLSAEELQYEKEHWKPRTTFRCTTMQVYDLAWSPTGEYIIAGSTDNCARIFATGDDMSLPYHTDHTQGKCITEIAEHSHYVQGVAWDPLNEFIATQSSDRSMHIYSITQKDGTLELHAVGKNTRMNHRHSRTPSSRSRPPMLRRDSTTSETESNYTNFFRRLTFSPDGGLLATPAGQFEDPSVNLASSKTKNGKDDETPSRGRRGNPSAASNNSNQASISTVYIYSRANFANQPIFHLPGHKKPSIAVKFSPILYELPFTASLLALSYRMLYAVATMDTVIIYDTQQAGPVCLLTKLHYDEFTDMTWSPDGQCLMLSSRDGYCTIVVFDEIFPTHHTQQQTLQLQSIAHHHSLPLTSTSTVATPMSTPSVQSTALPATPAMTPVVPGKRKAEVEPPLTPAPSVDESALGLHDADEAAEVPERVLERPKKKRRAALTHIGDVGS</sequence>
<dbReference type="AlphaFoldDB" id="A0A1X6MQE6"/>
<dbReference type="InterPro" id="IPR045145">
    <property type="entry name" value="PTHR15271"/>
</dbReference>
<dbReference type="PANTHER" id="PTHR15271:SF4">
    <property type="entry name" value="CHROMATIN ASSEMBLY FACTOR 1 SUBUNIT B"/>
    <property type="match status" value="1"/>
</dbReference>
<dbReference type="PROSITE" id="PS50082">
    <property type="entry name" value="WD_REPEATS_2"/>
    <property type="match status" value="2"/>
</dbReference>
<dbReference type="OrthoDB" id="71227at2759"/>
<dbReference type="SMART" id="SM00320">
    <property type="entry name" value="WD40"/>
    <property type="match status" value="5"/>
</dbReference>
<dbReference type="PANTHER" id="PTHR15271">
    <property type="entry name" value="CHROMATIN ASSEMBLY FACTOR 1 SUBUNIT B"/>
    <property type="match status" value="1"/>
</dbReference>
<evidence type="ECO:0000313" key="13">
    <source>
        <dbReference type="Proteomes" id="UP000194127"/>
    </source>
</evidence>
<name>A0A1X6MQE6_9APHY</name>
<feature type="repeat" description="WD" evidence="9">
    <location>
        <begin position="195"/>
        <end position="236"/>
    </location>
</feature>
<evidence type="ECO:0000256" key="6">
    <source>
        <dbReference type="ARBA" id="ARBA00022853"/>
    </source>
</evidence>
<accession>A0A1X6MQE6</accession>
<protein>
    <recommendedName>
        <fullName evidence="11">CAF1B/HIR1 beta-propeller domain-containing protein</fullName>
    </recommendedName>
</protein>
<dbReference type="GO" id="GO:0005634">
    <property type="term" value="C:nucleus"/>
    <property type="evidence" value="ECO:0007669"/>
    <property type="project" value="UniProtKB-SubCell"/>
</dbReference>
<dbReference type="STRING" id="670580.A0A1X6MQE6"/>
<evidence type="ECO:0000256" key="1">
    <source>
        <dbReference type="ARBA" id="ARBA00004123"/>
    </source>
</evidence>
<dbReference type="GO" id="GO:0006335">
    <property type="term" value="P:DNA replication-dependent chromatin assembly"/>
    <property type="evidence" value="ECO:0007669"/>
    <property type="project" value="InterPro"/>
</dbReference>
<evidence type="ECO:0000259" key="11">
    <source>
        <dbReference type="Pfam" id="PF24105"/>
    </source>
</evidence>
<keyword evidence="8" id="KW-0539">Nucleus</keyword>
<reference evidence="12 13" key="1">
    <citation type="submission" date="2017-04" db="EMBL/GenBank/DDBJ databases">
        <title>Genome Sequence of the Model Brown-Rot Fungus Postia placenta SB12.</title>
        <authorList>
            <consortium name="DOE Joint Genome Institute"/>
            <person name="Gaskell J."/>
            <person name="Kersten P."/>
            <person name="Larrondo L.F."/>
            <person name="Canessa P."/>
            <person name="Martinez D."/>
            <person name="Hibbett D."/>
            <person name="Schmoll M."/>
            <person name="Kubicek C.P."/>
            <person name="Martinez A.T."/>
            <person name="Yadav J."/>
            <person name="Master E."/>
            <person name="Magnuson J.K."/>
            <person name="James T."/>
            <person name="Yaver D."/>
            <person name="Berka R."/>
            <person name="Labutti K."/>
            <person name="Lipzen A."/>
            <person name="Aerts A."/>
            <person name="Barry K."/>
            <person name="Henrissat B."/>
            <person name="Blanchette R."/>
            <person name="Grigoriev I."/>
            <person name="Cullen D."/>
        </authorList>
    </citation>
    <scope>NUCLEOTIDE SEQUENCE [LARGE SCALE GENOMIC DNA]</scope>
    <source>
        <strain evidence="12 13">MAD-698-R-SB12</strain>
    </source>
</reference>
<evidence type="ECO:0000256" key="4">
    <source>
        <dbReference type="ARBA" id="ARBA00022737"/>
    </source>
</evidence>
<evidence type="ECO:0000256" key="9">
    <source>
        <dbReference type="PROSITE-ProRule" id="PRU00221"/>
    </source>
</evidence>
<evidence type="ECO:0000256" key="7">
    <source>
        <dbReference type="ARBA" id="ARBA00023204"/>
    </source>
</evidence>
<dbReference type="InterPro" id="IPR001680">
    <property type="entry name" value="WD40_rpt"/>
</dbReference>
<proteinExistence type="inferred from homology"/>
<keyword evidence="13" id="KW-1185">Reference proteome</keyword>
<dbReference type="GeneID" id="36334087"/>
<feature type="region of interest" description="Disordered" evidence="10">
    <location>
        <begin position="242"/>
        <end position="273"/>
    </location>
</feature>
<dbReference type="GO" id="GO:0006334">
    <property type="term" value="P:nucleosome assembly"/>
    <property type="evidence" value="ECO:0007669"/>
    <property type="project" value="TreeGrafter"/>
</dbReference>
<dbReference type="InterPro" id="IPR036322">
    <property type="entry name" value="WD40_repeat_dom_sf"/>
</dbReference>
<organism evidence="12 13">
    <name type="scientific">Postia placenta MAD-698-R-SB12</name>
    <dbReference type="NCBI Taxonomy" id="670580"/>
    <lineage>
        <taxon>Eukaryota</taxon>
        <taxon>Fungi</taxon>
        <taxon>Dikarya</taxon>
        <taxon>Basidiomycota</taxon>
        <taxon>Agaricomycotina</taxon>
        <taxon>Agaricomycetes</taxon>
        <taxon>Polyporales</taxon>
        <taxon>Adustoporiaceae</taxon>
        <taxon>Rhodonia</taxon>
    </lineage>
</organism>
<feature type="region of interest" description="Disordered" evidence="10">
    <location>
        <begin position="291"/>
        <end position="335"/>
    </location>
</feature>
<evidence type="ECO:0000256" key="2">
    <source>
        <dbReference type="ARBA" id="ARBA00007306"/>
    </source>
</evidence>
<gene>
    <name evidence="12" type="ORF">POSPLADRAFT_1185272</name>
</gene>